<dbReference type="GO" id="GO:0009881">
    <property type="term" value="F:photoreceptor activity"/>
    <property type="evidence" value="ECO:0007669"/>
    <property type="project" value="UniProtKB-KW"/>
</dbReference>
<dbReference type="Gene3D" id="3.30.565.10">
    <property type="entry name" value="Histidine kinase-like ATPase, C-terminal domain"/>
    <property type="match status" value="1"/>
</dbReference>
<feature type="domain" description="Histidine kinase" evidence="11">
    <location>
        <begin position="530"/>
        <end position="744"/>
    </location>
</feature>
<evidence type="ECO:0000259" key="10">
    <source>
        <dbReference type="PROSITE" id="PS50046"/>
    </source>
</evidence>
<dbReference type="PROSITE" id="PS50046">
    <property type="entry name" value="PHYTOCHROME_2"/>
    <property type="match status" value="1"/>
</dbReference>
<dbReference type="Pfam" id="PF08446">
    <property type="entry name" value="PAS_2"/>
    <property type="match status" value="1"/>
</dbReference>
<dbReference type="SMART" id="SM00387">
    <property type="entry name" value="HATPase_c"/>
    <property type="match status" value="1"/>
</dbReference>
<reference evidence="13" key="1">
    <citation type="submission" date="2016-10" db="EMBL/GenBank/DDBJ databases">
        <authorList>
            <person name="Varghese N."/>
            <person name="Submissions S."/>
        </authorList>
    </citation>
    <scope>NUCLEOTIDE SEQUENCE [LARGE SCALE GENOMIC DNA]</scope>
    <source>
        <strain evidence="13">DSM 24740</strain>
    </source>
</reference>
<dbReference type="InterPro" id="IPR013654">
    <property type="entry name" value="PAS_2"/>
</dbReference>
<dbReference type="InterPro" id="IPR003661">
    <property type="entry name" value="HisK_dim/P_dom"/>
</dbReference>
<keyword evidence="7 12" id="KW-0418">Kinase</keyword>
<keyword evidence="4" id="KW-0600">Photoreceptor protein</keyword>
<evidence type="ECO:0000313" key="13">
    <source>
        <dbReference type="Proteomes" id="UP000199021"/>
    </source>
</evidence>
<dbReference type="AlphaFoldDB" id="A0A1H9AMK2"/>
<evidence type="ECO:0000256" key="7">
    <source>
        <dbReference type="ARBA" id="ARBA00022777"/>
    </source>
</evidence>
<dbReference type="SUPFAM" id="SSF55781">
    <property type="entry name" value="GAF domain-like"/>
    <property type="match status" value="2"/>
</dbReference>
<evidence type="ECO:0000256" key="2">
    <source>
        <dbReference type="ARBA" id="ARBA00006402"/>
    </source>
</evidence>
<proteinExistence type="inferred from homology"/>
<evidence type="ECO:0000256" key="3">
    <source>
        <dbReference type="ARBA" id="ARBA00012438"/>
    </source>
</evidence>
<accession>A0A1H9AMK2</accession>
<dbReference type="PANTHER" id="PTHR42878:SF15">
    <property type="entry name" value="BACTERIOPHYTOCHROME"/>
    <property type="match status" value="1"/>
</dbReference>
<evidence type="ECO:0000256" key="8">
    <source>
        <dbReference type="ARBA" id="ARBA00022991"/>
    </source>
</evidence>
<keyword evidence="9" id="KW-0675">Receptor</keyword>
<evidence type="ECO:0000256" key="9">
    <source>
        <dbReference type="ARBA" id="ARBA00023170"/>
    </source>
</evidence>
<dbReference type="Pfam" id="PF00360">
    <property type="entry name" value="PHY"/>
    <property type="match status" value="1"/>
</dbReference>
<evidence type="ECO:0000256" key="5">
    <source>
        <dbReference type="ARBA" id="ARBA00022606"/>
    </source>
</evidence>
<evidence type="ECO:0000256" key="1">
    <source>
        <dbReference type="ARBA" id="ARBA00000085"/>
    </source>
</evidence>
<dbReference type="EC" id="2.7.13.3" evidence="3"/>
<dbReference type="CDD" id="cd00082">
    <property type="entry name" value="HisKA"/>
    <property type="match status" value="1"/>
</dbReference>
<evidence type="ECO:0000313" key="12">
    <source>
        <dbReference type="EMBL" id="SEP77697.1"/>
    </source>
</evidence>
<dbReference type="InterPro" id="IPR005467">
    <property type="entry name" value="His_kinase_dom"/>
</dbReference>
<dbReference type="InterPro" id="IPR036097">
    <property type="entry name" value="HisK_dim/P_sf"/>
</dbReference>
<keyword evidence="6" id="KW-0808">Transferase</keyword>
<feature type="domain" description="Phytochrome chromophore attachment site" evidence="10">
    <location>
        <begin position="151"/>
        <end position="306"/>
    </location>
</feature>
<dbReference type="GO" id="GO:0030295">
    <property type="term" value="F:protein kinase activator activity"/>
    <property type="evidence" value="ECO:0007669"/>
    <property type="project" value="TreeGrafter"/>
</dbReference>
<dbReference type="Gene3D" id="3.30.450.20">
    <property type="entry name" value="PAS domain"/>
    <property type="match status" value="1"/>
</dbReference>
<dbReference type="SMART" id="SM00065">
    <property type="entry name" value="GAF"/>
    <property type="match status" value="1"/>
</dbReference>
<dbReference type="InterPro" id="IPR036890">
    <property type="entry name" value="HATPase_C_sf"/>
</dbReference>
<dbReference type="InterPro" id="IPR003594">
    <property type="entry name" value="HATPase_dom"/>
</dbReference>
<dbReference type="Pfam" id="PF01590">
    <property type="entry name" value="GAF"/>
    <property type="match status" value="1"/>
</dbReference>
<dbReference type="GO" id="GO:0006355">
    <property type="term" value="P:regulation of DNA-templated transcription"/>
    <property type="evidence" value="ECO:0007669"/>
    <property type="project" value="InterPro"/>
</dbReference>
<dbReference type="InterPro" id="IPR029016">
    <property type="entry name" value="GAF-like_dom_sf"/>
</dbReference>
<protein>
    <recommendedName>
        <fullName evidence="3">histidine kinase</fullName>
        <ecNumber evidence="3">2.7.13.3</ecNumber>
    </recommendedName>
</protein>
<name>A0A1H9AMK2_9BACT</name>
<dbReference type="SUPFAM" id="SSF47384">
    <property type="entry name" value="Homodimeric domain of signal transducing histidine kinase"/>
    <property type="match status" value="1"/>
</dbReference>
<keyword evidence="8" id="KW-0157">Chromophore</keyword>
<dbReference type="InParanoid" id="A0A1H9AMK2"/>
<dbReference type="PROSITE" id="PS50109">
    <property type="entry name" value="HIS_KIN"/>
    <property type="match status" value="1"/>
</dbReference>
<evidence type="ECO:0000256" key="6">
    <source>
        <dbReference type="ARBA" id="ARBA00022679"/>
    </source>
</evidence>
<dbReference type="RefSeq" id="WP_090165331.1">
    <property type="nucleotide sequence ID" value="NZ_FOFB01000002.1"/>
</dbReference>
<evidence type="ECO:0000256" key="4">
    <source>
        <dbReference type="ARBA" id="ARBA00022543"/>
    </source>
</evidence>
<sequence>MTENNQRYSITYDLTNCDKEPLRFIRCCQAHARMLIVLKGSFELVAYSENWAFPSDGVTTGPIGQPLENLISKDFCQVFRIHVERSGADLHHPLHFSYVLPDGSLRLENVIVHEQDDYFILEFEQREDKVIAGNFMLEVDLALRNIQSCTSLEETFSSVVGEVRKLTGFDRVMLYGFDEDYNGEVLAEDLHPSLSPFLGLRYPHTDIPRQARALYLSQEIRQVVSTAENSDALLIMNPGEVINLTQADNRGVSPIHLEYLRAMEVGASMSIAIIFENRLWGLIACHHGTEKIIDYRLRRILKFLARVVSGHIALQRGADYQEGVRVASEIRSNLVHRMNESLEIQETLVKEENQLQELVHAHGAAILLNGEFQRIGNCPTDRELEGLIQFLATKERNCWYTNVLFTEYPPSRGFSSPPAGLLSLRLTREPAEYIIWFRPETVQSVDWGGQPEQRKHIKDGRVRLHPELSFEKWTELVKDKALPWKSYEIDAAMALRNDLKEIILMKFQQVNGLNTKLIRAYDEMESFSYTVSHDLRAPLRSIKGYAKILEEDYAEALDEYGLSAINVILDNVDRMNQFISDMLEFSRLGRSKTRIEAVELTPMVNRIWQDIHGEQSPRLDLRFDVKKPVLNTGLIQLQQICLNLLTNSIKYARDIDAPWVKFSSYDGENATVIEVADNGIGFNMKHANSIFTVFNRLVPDGKYEGSGIGLAIVKQMVEKLHGTISVQSTPGVGTTFTIHLPDNAG</sequence>
<dbReference type="SUPFAM" id="SSF55785">
    <property type="entry name" value="PYP-like sensor domain (PAS domain)"/>
    <property type="match status" value="1"/>
</dbReference>
<dbReference type="Gene3D" id="3.30.450.40">
    <property type="match status" value="1"/>
</dbReference>
<dbReference type="GO" id="GO:0007234">
    <property type="term" value="P:osmosensory signaling via phosphorelay pathway"/>
    <property type="evidence" value="ECO:0007669"/>
    <property type="project" value="TreeGrafter"/>
</dbReference>
<gene>
    <name evidence="12" type="ORF">SAMN05444359_102148</name>
</gene>
<dbReference type="SMART" id="SM00388">
    <property type="entry name" value="HisKA"/>
    <property type="match status" value="1"/>
</dbReference>
<dbReference type="GO" id="GO:0009584">
    <property type="term" value="P:detection of visible light"/>
    <property type="evidence" value="ECO:0007669"/>
    <property type="project" value="InterPro"/>
</dbReference>
<dbReference type="PRINTS" id="PR01033">
    <property type="entry name" value="PHYTOCHROME"/>
</dbReference>
<dbReference type="InterPro" id="IPR003018">
    <property type="entry name" value="GAF"/>
</dbReference>
<dbReference type="InterPro" id="IPR013515">
    <property type="entry name" value="Phytochrome_cen-reg"/>
</dbReference>
<dbReference type="Gene3D" id="1.10.287.130">
    <property type="match status" value="1"/>
</dbReference>
<keyword evidence="13" id="KW-1185">Reference proteome</keyword>
<dbReference type="InterPro" id="IPR001294">
    <property type="entry name" value="Phytochrome"/>
</dbReference>
<keyword evidence="5" id="KW-0716">Sensory transduction</keyword>
<dbReference type="STRING" id="478744.SAMN05444359_102148"/>
<dbReference type="Pfam" id="PF02518">
    <property type="entry name" value="HATPase_c"/>
    <property type="match status" value="1"/>
</dbReference>
<dbReference type="Pfam" id="PF00512">
    <property type="entry name" value="HisKA"/>
    <property type="match status" value="1"/>
</dbReference>
<dbReference type="Gene3D" id="3.30.450.270">
    <property type="match status" value="1"/>
</dbReference>
<dbReference type="OrthoDB" id="9766459at2"/>
<dbReference type="SUPFAM" id="SSF55874">
    <property type="entry name" value="ATPase domain of HSP90 chaperone/DNA topoisomerase II/histidine kinase"/>
    <property type="match status" value="1"/>
</dbReference>
<organism evidence="12 13">
    <name type="scientific">Neolewinella agarilytica</name>
    <dbReference type="NCBI Taxonomy" id="478744"/>
    <lineage>
        <taxon>Bacteria</taxon>
        <taxon>Pseudomonadati</taxon>
        <taxon>Bacteroidota</taxon>
        <taxon>Saprospiria</taxon>
        <taxon>Saprospirales</taxon>
        <taxon>Lewinellaceae</taxon>
        <taxon>Neolewinella</taxon>
    </lineage>
</organism>
<comment type="similarity">
    <text evidence="2">In the N-terminal section; belongs to the phytochrome family.</text>
</comment>
<dbReference type="InterPro" id="IPR016132">
    <property type="entry name" value="Phyto_chromo_attachment"/>
</dbReference>
<dbReference type="EMBL" id="FOFB01000002">
    <property type="protein sequence ID" value="SEP77697.1"/>
    <property type="molecule type" value="Genomic_DNA"/>
</dbReference>
<dbReference type="InterPro" id="IPR050351">
    <property type="entry name" value="BphY/WalK/GraS-like"/>
</dbReference>
<dbReference type="GO" id="GO:0000155">
    <property type="term" value="F:phosphorelay sensor kinase activity"/>
    <property type="evidence" value="ECO:0007669"/>
    <property type="project" value="InterPro"/>
</dbReference>
<dbReference type="InterPro" id="IPR035965">
    <property type="entry name" value="PAS-like_dom_sf"/>
</dbReference>
<dbReference type="Proteomes" id="UP000199021">
    <property type="component" value="Unassembled WGS sequence"/>
</dbReference>
<dbReference type="InterPro" id="IPR043150">
    <property type="entry name" value="Phytochrome_PHY_sf"/>
</dbReference>
<dbReference type="PANTHER" id="PTHR42878">
    <property type="entry name" value="TWO-COMPONENT HISTIDINE KINASE"/>
    <property type="match status" value="1"/>
</dbReference>
<evidence type="ECO:0000259" key="11">
    <source>
        <dbReference type="PROSITE" id="PS50109"/>
    </source>
</evidence>
<dbReference type="GO" id="GO:0000156">
    <property type="term" value="F:phosphorelay response regulator activity"/>
    <property type="evidence" value="ECO:0007669"/>
    <property type="project" value="TreeGrafter"/>
</dbReference>
<comment type="catalytic activity">
    <reaction evidence="1">
        <text>ATP + protein L-histidine = ADP + protein N-phospho-L-histidine.</text>
        <dbReference type="EC" id="2.7.13.3"/>
    </reaction>
</comment>